<feature type="domain" description="C3H1-type" evidence="7">
    <location>
        <begin position="233"/>
        <end position="261"/>
    </location>
</feature>
<dbReference type="RefSeq" id="XP_018984802.1">
    <property type="nucleotide sequence ID" value="XM_019129050.1"/>
</dbReference>
<dbReference type="GeneID" id="30146903"/>
<evidence type="ECO:0000313" key="8">
    <source>
        <dbReference type="EMBL" id="ODQ79474.1"/>
    </source>
</evidence>
<dbReference type="GO" id="GO:0008270">
    <property type="term" value="F:zinc ion binding"/>
    <property type="evidence" value="ECO:0007669"/>
    <property type="project" value="UniProtKB-KW"/>
</dbReference>
<feature type="zinc finger region" description="C3H1-type" evidence="5">
    <location>
        <begin position="233"/>
        <end position="261"/>
    </location>
</feature>
<evidence type="ECO:0000256" key="5">
    <source>
        <dbReference type="PROSITE-ProRule" id="PRU00723"/>
    </source>
</evidence>
<dbReference type="PROSITE" id="PS50103">
    <property type="entry name" value="ZF_C3H1"/>
    <property type="match status" value="2"/>
</dbReference>
<name>A0A1E3QPS8_9ASCO</name>
<reference evidence="9" key="1">
    <citation type="submission" date="2016-05" db="EMBL/GenBank/DDBJ databases">
        <title>Comparative genomics of biotechnologically important yeasts.</title>
        <authorList>
            <consortium name="DOE Joint Genome Institute"/>
            <person name="Riley R."/>
            <person name="Haridas S."/>
            <person name="Wolfe K.H."/>
            <person name="Lopes M.R."/>
            <person name="Hittinger C.T."/>
            <person name="Goker M."/>
            <person name="Salamov A."/>
            <person name="Wisecaver J."/>
            <person name="Long T.M."/>
            <person name="Aerts A.L."/>
            <person name="Barry K."/>
            <person name="Choi C."/>
            <person name="Clum A."/>
            <person name="Coughlan A.Y."/>
            <person name="Deshpande S."/>
            <person name="Douglass A.P."/>
            <person name="Hanson S.J."/>
            <person name="Klenk H.-P."/>
            <person name="Labutti K."/>
            <person name="Lapidus A."/>
            <person name="Lindquist E."/>
            <person name="Lipzen A."/>
            <person name="Meier-Kolthoff J.P."/>
            <person name="Ohm R.A."/>
            <person name="Otillar R.P."/>
            <person name="Pangilinan J."/>
            <person name="Peng Y."/>
            <person name="Rokas A."/>
            <person name="Rosa C.A."/>
            <person name="Scheuner C."/>
            <person name="Sibirny A.A."/>
            <person name="Slot J.C."/>
            <person name="Stielow J.B."/>
            <person name="Sun H."/>
            <person name="Kurtzman C.P."/>
            <person name="Blackwell M."/>
            <person name="Grigoriev I.V."/>
            <person name="Jeffries T.W."/>
        </authorList>
    </citation>
    <scope>NUCLEOTIDE SEQUENCE [LARGE SCALE GENOMIC DNA]</scope>
    <source>
        <strain evidence="9">NRRL Y-12698</strain>
    </source>
</reference>
<dbReference type="STRING" id="984486.A0A1E3QPS8"/>
<dbReference type="AlphaFoldDB" id="A0A1E3QPS8"/>
<dbReference type="Proteomes" id="UP000094336">
    <property type="component" value="Unassembled WGS sequence"/>
</dbReference>
<gene>
    <name evidence="8" type="ORF">BABINDRAFT_161870</name>
</gene>
<keyword evidence="9" id="KW-1185">Reference proteome</keyword>
<feature type="domain" description="C3H1-type" evidence="7">
    <location>
        <begin position="193"/>
        <end position="223"/>
    </location>
</feature>
<dbReference type="SMART" id="SM00356">
    <property type="entry name" value="ZnF_C3H1"/>
    <property type="match status" value="2"/>
</dbReference>
<keyword evidence="1 5" id="KW-0479">Metal-binding</keyword>
<evidence type="ECO:0000256" key="1">
    <source>
        <dbReference type="ARBA" id="ARBA00022723"/>
    </source>
</evidence>
<dbReference type="OrthoDB" id="410307at2759"/>
<dbReference type="PANTHER" id="PTHR12547:SF18">
    <property type="entry name" value="PROTEIN TIS11"/>
    <property type="match status" value="1"/>
</dbReference>
<dbReference type="InterPro" id="IPR036855">
    <property type="entry name" value="Znf_CCCH_sf"/>
</dbReference>
<feature type="zinc finger region" description="C3H1-type" evidence="5">
    <location>
        <begin position="193"/>
        <end position="223"/>
    </location>
</feature>
<dbReference type="InterPro" id="IPR045877">
    <property type="entry name" value="ZFP36-like"/>
</dbReference>
<evidence type="ECO:0000259" key="7">
    <source>
        <dbReference type="PROSITE" id="PS50103"/>
    </source>
</evidence>
<keyword evidence="3 5" id="KW-0863">Zinc-finger</keyword>
<dbReference type="EMBL" id="KV454432">
    <property type="protein sequence ID" value="ODQ79474.1"/>
    <property type="molecule type" value="Genomic_DNA"/>
</dbReference>
<dbReference type="FunFam" id="4.10.1000.10:FF:000001">
    <property type="entry name" value="zinc finger CCCH domain-containing protein 15-like"/>
    <property type="match status" value="1"/>
</dbReference>
<proteinExistence type="predicted"/>
<evidence type="ECO:0000256" key="2">
    <source>
        <dbReference type="ARBA" id="ARBA00022737"/>
    </source>
</evidence>
<evidence type="ECO:0000256" key="4">
    <source>
        <dbReference type="ARBA" id="ARBA00022833"/>
    </source>
</evidence>
<protein>
    <recommendedName>
        <fullName evidence="7">C3H1-type domain-containing protein</fullName>
    </recommendedName>
</protein>
<dbReference type="SUPFAM" id="SSF90229">
    <property type="entry name" value="CCCH zinc finger"/>
    <property type="match status" value="2"/>
</dbReference>
<dbReference type="InterPro" id="IPR000571">
    <property type="entry name" value="Znf_CCCH"/>
</dbReference>
<keyword evidence="2" id="KW-0677">Repeat</keyword>
<dbReference type="Pfam" id="PF00642">
    <property type="entry name" value="zf-CCCH"/>
    <property type="match status" value="2"/>
</dbReference>
<keyword evidence="4 5" id="KW-0862">Zinc</keyword>
<dbReference type="Gene3D" id="4.10.1000.10">
    <property type="entry name" value="Zinc finger, CCCH-type"/>
    <property type="match status" value="2"/>
</dbReference>
<dbReference type="GO" id="GO:0003729">
    <property type="term" value="F:mRNA binding"/>
    <property type="evidence" value="ECO:0007669"/>
    <property type="project" value="InterPro"/>
</dbReference>
<evidence type="ECO:0000256" key="6">
    <source>
        <dbReference type="SAM" id="MobiDB-lite"/>
    </source>
</evidence>
<accession>A0A1E3QPS8</accession>
<sequence length="261" mass="28426">MYSQQFTPSFAHTSEPYGAGVDFATQTPGYDISTPAPFRKSLFFTAPSSEIEAPPSVTSGSEFSEEDEDDKNLYTSDVFDELPELWGFTASRKSSFGSTGVSSAQNFGSFLAKPDDRVAYIGGYNTYGTVSPQLTMENLSRVEYPAPFQTPVPVVPAVSYPKCQHVAAPSARAQSSKSSVSSASSVQPVNTELYKTELCASYMKSNGKLCPYGGKCQFAHGEQELVMVKRSTNYRSKTCANWTKNGGFCPYGNRCCFKHGF</sequence>
<feature type="region of interest" description="Disordered" evidence="6">
    <location>
        <begin position="50"/>
        <end position="70"/>
    </location>
</feature>
<dbReference type="PANTHER" id="PTHR12547">
    <property type="entry name" value="CCCH ZINC FINGER/TIS11-RELATED"/>
    <property type="match status" value="1"/>
</dbReference>
<organism evidence="8 9">
    <name type="scientific">Babjeviella inositovora NRRL Y-12698</name>
    <dbReference type="NCBI Taxonomy" id="984486"/>
    <lineage>
        <taxon>Eukaryota</taxon>
        <taxon>Fungi</taxon>
        <taxon>Dikarya</taxon>
        <taxon>Ascomycota</taxon>
        <taxon>Saccharomycotina</taxon>
        <taxon>Pichiomycetes</taxon>
        <taxon>Serinales incertae sedis</taxon>
        <taxon>Babjeviella</taxon>
    </lineage>
</organism>
<evidence type="ECO:0000256" key="3">
    <source>
        <dbReference type="ARBA" id="ARBA00022771"/>
    </source>
</evidence>
<evidence type="ECO:0000313" key="9">
    <source>
        <dbReference type="Proteomes" id="UP000094336"/>
    </source>
</evidence>